<dbReference type="EMBL" id="OBQD01000003">
    <property type="protein sequence ID" value="SOC37066.1"/>
    <property type="molecule type" value="Genomic_DNA"/>
</dbReference>
<organism evidence="1 2">
    <name type="scientific">Rhizobium subbaraonis</name>
    <dbReference type="NCBI Taxonomy" id="908946"/>
    <lineage>
        <taxon>Bacteria</taxon>
        <taxon>Pseudomonadati</taxon>
        <taxon>Pseudomonadota</taxon>
        <taxon>Alphaproteobacteria</taxon>
        <taxon>Hyphomicrobiales</taxon>
        <taxon>Rhizobiaceae</taxon>
        <taxon>Rhizobium/Agrobacterium group</taxon>
        <taxon>Rhizobium</taxon>
    </lineage>
</organism>
<proteinExistence type="predicted"/>
<dbReference type="OrthoDB" id="7774794at2"/>
<evidence type="ECO:0000313" key="2">
    <source>
        <dbReference type="Proteomes" id="UP000219167"/>
    </source>
</evidence>
<gene>
    <name evidence="1" type="ORF">SAMN05892877_103410</name>
</gene>
<evidence type="ECO:0000313" key="1">
    <source>
        <dbReference type="EMBL" id="SOC37066.1"/>
    </source>
</evidence>
<accession>A0A285U952</accession>
<dbReference type="RefSeq" id="WP_097137456.1">
    <property type="nucleotide sequence ID" value="NZ_OBQD01000003.1"/>
</dbReference>
<dbReference type="Proteomes" id="UP000219167">
    <property type="component" value="Unassembled WGS sequence"/>
</dbReference>
<sequence>MTDIRSPRSPDTPDRLLECEEALEAAFQQLVWHAVQAGWDEEEATSALAMLADNHVLAIEENRQAEAAFRRRPTKH</sequence>
<protein>
    <submittedName>
        <fullName evidence="1">Uncharacterized protein</fullName>
    </submittedName>
</protein>
<name>A0A285U952_9HYPH</name>
<keyword evidence="2" id="KW-1185">Reference proteome</keyword>
<reference evidence="1 2" key="1">
    <citation type="submission" date="2017-08" db="EMBL/GenBank/DDBJ databases">
        <authorList>
            <person name="de Groot N.N."/>
        </authorList>
    </citation>
    <scope>NUCLEOTIDE SEQUENCE [LARGE SCALE GENOMIC DNA]</scope>
    <source>
        <strain evidence="1 2">JC85</strain>
    </source>
</reference>
<dbReference type="AlphaFoldDB" id="A0A285U952"/>